<dbReference type="GO" id="GO:0000287">
    <property type="term" value="F:magnesium ion binding"/>
    <property type="evidence" value="ECO:0007669"/>
    <property type="project" value="UniProtKB-UniRule"/>
</dbReference>
<dbReference type="GO" id="GO:0005737">
    <property type="term" value="C:cytoplasm"/>
    <property type="evidence" value="ECO:0007669"/>
    <property type="project" value="UniProtKB-SubCell"/>
</dbReference>
<dbReference type="CDD" id="cd06559">
    <property type="entry name" value="Endonuclease_V"/>
    <property type="match status" value="1"/>
</dbReference>
<sequence length="236" mass="26270">MAESLEHSWQLDPKDAVELQRELRTRIRLQPLDKPIRFIGGADISFNLYSDVFYAGIVVLDYATLEVVETAFHTETVTFPYIPGLLSFREIPTLLKAWAKLATKPDVTMVDGHGIAHPRRMGIATHFGLVTDSPTLGCAKKVLTGRIAPVGKEAGSVSPIMDKEELLGYALRSRLRSNPVYISPGHLLDPESALAIARHCLRGYKLPEPTRRAHEVVNEFRRRETAESSDEDNPTG</sequence>
<comment type="similarity">
    <text evidence="6">Belongs to the endonuclease V family.</text>
</comment>
<keyword evidence="6" id="KW-0460">Magnesium</keyword>
<dbReference type="PANTHER" id="PTHR28511:SF1">
    <property type="entry name" value="ENDONUCLEASE V"/>
    <property type="match status" value="1"/>
</dbReference>
<dbReference type="HAMAP" id="MF_00801">
    <property type="entry name" value="Endonuclease_5"/>
    <property type="match status" value="1"/>
</dbReference>
<reference evidence="7 8" key="1">
    <citation type="submission" date="2018-02" db="EMBL/GenBank/DDBJ databases">
        <title>Genomic Encyclopedia of Archaeal and Bacterial Type Strains, Phase II (KMG-II): from individual species to whole genera.</title>
        <authorList>
            <person name="Goeker M."/>
        </authorList>
    </citation>
    <scope>NUCLEOTIDE SEQUENCE [LARGE SCALE GENOMIC DNA]</scope>
    <source>
        <strain evidence="7 8">DSM 29526</strain>
    </source>
</reference>
<dbReference type="EC" id="3.1.21.7" evidence="6"/>
<comment type="cofactor">
    <cofactor evidence="6">
        <name>Mg(2+)</name>
        <dbReference type="ChEBI" id="CHEBI:18420"/>
    </cofactor>
</comment>
<feature type="site" description="Interaction with target DNA" evidence="6">
    <location>
        <position position="81"/>
    </location>
</feature>
<name>A0A2S6I3Q8_9BACT</name>
<evidence type="ECO:0000256" key="2">
    <source>
        <dbReference type="ARBA" id="ARBA00022490"/>
    </source>
</evidence>
<feature type="binding site" evidence="6">
    <location>
        <position position="111"/>
    </location>
    <ligand>
        <name>Mg(2+)</name>
        <dbReference type="ChEBI" id="CHEBI:18420"/>
    </ligand>
</feature>
<comment type="function">
    <text evidence="6">DNA repair enzyme involved in the repair of deaminated bases. Selectively cleaves double-stranded DNA at the second phosphodiester bond 3' to a deoxyinosine leaving behind the intact lesion on the nicked DNA.</text>
</comment>
<dbReference type="Gene3D" id="3.30.2170.10">
    <property type="entry name" value="archaeoglobus fulgidus dsm 4304 superfamily"/>
    <property type="match status" value="1"/>
</dbReference>
<feature type="binding site" evidence="6">
    <location>
        <position position="43"/>
    </location>
    <ligand>
        <name>Mg(2+)</name>
        <dbReference type="ChEBI" id="CHEBI:18420"/>
    </ligand>
</feature>
<keyword evidence="8" id="KW-1185">Reference proteome</keyword>
<keyword evidence="6" id="KW-0479">Metal-binding</keyword>
<keyword evidence="6" id="KW-0234">DNA repair</keyword>
<comment type="caution">
    <text evidence="7">The sequence shown here is derived from an EMBL/GenBank/DDBJ whole genome shotgun (WGS) entry which is preliminary data.</text>
</comment>
<dbReference type="RefSeq" id="WP_104420299.1">
    <property type="nucleotide sequence ID" value="NZ_PTJC01000006.1"/>
</dbReference>
<keyword evidence="5 6" id="KW-0378">Hydrolase</keyword>
<comment type="subcellular location">
    <subcellularLocation>
        <location evidence="1 6">Cytoplasm</location>
    </subcellularLocation>
</comment>
<accession>A0A2S6I3Q8</accession>
<dbReference type="EMBL" id="PTJC01000006">
    <property type="protein sequence ID" value="PPK85816.1"/>
    <property type="molecule type" value="Genomic_DNA"/>
</dbReference>
<gene>
    <name evidence="6" type="primary">nfi</name>
    <name evidence="7" type="ORF">CLV84_2723</name>
</gene>
<evidence type="ECO:0000313" key="8">
    <source>
        <dbReference type="Proteomes" id="UP000237662"/>
    </source>
</evidence>
<dbReference type="GO" id="GO:0016891">
    <property type="term" value="F:RNA endonuclease activity producing 5'-phosphomonoesters, hydrolytic mechanism"/>
    <property type="evidence" value="ECO:0007669"/>
    <property type="project" value="TreeGrafter"/>
</dbReference>
<dbReference type="Pfam" id="PF04493">
    <property type="entry name" value="Endonuclease_5"/>
    <property type="match status" value="1"/>
</dbReference>
<keyword evidence="6" id="KW-0227">DNA damage</keyword>
<evidence type="ECO:0000256" key="5">
    <source>
        <dbReference type="ARBA" id="ARBA00022801"/>
    </source>
</evidence>
<evidence type="ECO:0000256" key="4">
    <source>
        <dbReference type="ARBA" id="ARBA00022759"/>
    </source>
</evidence>
<protein>
    <recommendedName>
        <fullName evidence="6">Endonuclease V</fullName>
        <ecNumber evidence="6">3.1.21.7</ecNumber>
    </recommendedName>
    <alternativeName>
        <fullName evidence="6">Deoxyinosine 3'endonuclease</fullName>
    </alternativeName>
    <alternativeName>
        <fullName evidence="6">Deoxyribonuclease V</fullName>
        <shortName evidence="6">DNase V</shortName>
    </alternativeName>
</protein>
<dbReference type="PANTHER" id="PTHR28511">
    <property type="entry name" value="ENDONUCLEASE V"/>
    <property type="match status" value="1"/>
</dbReference>
<proteinExistence type="inferred from homology"/>
<keyword evidence="4 6" id="KW-0255">Endonuclease</keyword>
<organism evidence="7 8">
    <name type="scientific">Neolewinella xylanilytica</name>
    <dbReference type="NCBI Taxonomy" id="1514080"/>
    <lineage>
        <taxon>Bacteria</taxon>
        <taxon>Pseudomonadati</taxon>
        <taxon>Bacteroidota</taxon>
        <taxon>Saprospiria</taxon>
        <taxon>Saprospirales</taxon>
        <taxon>Lewinellaceae</taxon>
        <taxon>Neolewinella</taxon>
    </lineage>
</organism>
<dbReference type="GO" id="GO:0006281">
    <property type="term" value="P:DNA repair"/>
    <property type="evidence" value="ECO:0007669"/>
    <property type="project" value="UniProtKB-UniRule"/>
</dbReference>
<dbReference type="GO" id="GO:0043737">
    <property type="term" value="F:deoxyribonuclease V activity"/>
    <property type="evidence" value="ECO:0007669"/>
    <property type="project" value="UniProtKB-UniRule"/>
</dbReference>
<evidence type="ECO:0000313" key="7">
    <source>
        <dbReference type="EMBL" id="PPK85816.1"/>
    </source>
</evidence>
<dbReference type="GO" id="GO:0003727">
    <property type="term" value="F:single-stranded RNA binding"/>
    <property type="evidence" value="ECO:0007669"/>
    <property type="project" value="TreeGrafter"/>
</dbReference>
<dbReference type="InterPro" id="IPR007581">
    <property type="entry name" value="Endonuclease-V"/>
</dbReference>
<evidence type="ECO:0000256" key="3">
    <source>
        <dbReference type="ARBA" id="ARBA00022722"/>
    </source>
</evidence>
<dbReference type="Proteomes" id="UP000237662">
    <property type="component" value="Unassembled WGS sequence"/>
</dbReference>
<dbReference type="NCBIfam" id="NF008629">
    <property type="entry name" value="PRK11617.1"/>
    <property type="match status" value="1"/>
</dbReference>
<dbReference type="AlphaFoldDB" id="A0A2S6I3Q8"/>
<evidence type="ECO:0000256" key="6">
    <source>
        <dbReference type="HAMAP-Rule" id="MF_00801"/>
    </source>
</evidence>
<evidence type="ECO:0000256" key="1">
    <source>
        <dbReference type="ARBA" id="ARBA00004496"/>
    </source>
</evidence>
<dbReference type="OrthoDB" id="9790916at2"/>
<keyword evidence="3 6" id="KW-0540">Nuclease</keyword>
<comment type="catalytic activity">
    <reaction evidence="6">
        <text>Endonucleolytic cleavage at apurinic or apyrimidinic sites to products with a 5'-phosphate.</text>
        <dbReference type="EC" id="3.1.21.7"/>
    </reaction>
</comment>
<keyword evidence="2 6" id="KW-0963">Cytoplasm</keyword>